<evidence type="ECO:0000313" key="1">
    <source>
        <dbReference type="EMBL" id="KAI8543221.1"/>
    </source>
</evidence>
<sequence>MGVCYGHNQANIFAALPPTPVLAIAAWVRAGLFRWIRRQGHEWLLGQVLAGFDDGFIGRLVEGGGCN</sequence>
<dbReference type="Proteomes" id="UP001062846">
    <property type="component" value="Chromosome 8"/>
</dbReference>
<protein>
    <submittedName>
        <fullName evidence="1">Uncharacterized protein</fullName>
    </submittedName>
</protein>
<comment type="caution">
    <text evidence="1">The sequence shown here is derived from an EMBL/GenBank/DDBJ whole genome shotgun (WGS) entry which is preliminary data.</text>
</comment>
<keyword evidence="2" id="KW-1185">Reference proteome</keyword>
<accession>A0ACC0MQB0</accession>
<reference evidence="1" key="1">
    <citation type="submission" date="2022-02" db="EMBL/GenBank/DDBJ databases">
        <title>Plant Genome Project.</title>
        <authorList>
            <person name="Zhang R.-G."/>
        </authorList>
    </citation>
    <scope>NUCLEOTIDE SEQUENCE</scope>
    <source>
        <strain evidence="1">AT1</strain>
    </source>
</reference>
<name>A0ACC0MQB0_RHOML</name>
<evidence type="ECO:0000313" key="2">
    <source>
        <dbReference type="Proteomes" id="UP001062846"/>
    </source>
</evidence>
<gene>
    <name evidence="1" type="ORF">RHMOL_Rhmol08G0200400</name>
</gene>
<organism evidence="1 2">
    <name type="scientific">Rhododendron molle</name>
    <name type="common">Chinese azalea</name>
    <name type="synonym">Azalea mollis</name>
    <dbReference type="NCBI Taxonomy" id="49168"/>
    <lineage>
        <taxon>Eukaryota</taxon>
        <taxon>Viridiplantae</taxon>
        <taxon>Streptophyta</taxon>
        <taxon>Embryophyta</taxon>
        <taxon>Tracheophyta</taxon>
        <taxon>Spermatophyta</taxon>
        <taxon>Magnoliopsida</taxon>
        <taxon>eudicotyledons</taxon>
        <taxon>Gunneridae</taxon>
        <taxon>Pentapetalae</taxon>
        <taxon>asterids</taxon>
        <taxon>Ericales</taxon>
        <taxon>Ericaceae</taxon>
        <taxon>Ericoideae</taxon>
        <taxon>Rhodoreae</taxon>
        <taxon>Rhododendron</taxon>
    </lineage>
</organism>
<proteinExistence type="predicted"/>
<dbReference type="EMBL" id="CM046395">
    <property type="protein sequence ID" value="KAI8543221.1"/>
    <property type="molecule type" value="Genomic_DNA"/>
</dbReference>